<evidence type="ECO:0000313" key="3">
    <source>
        <dbReference type="Proteomes" id="UP000727407"/>
    </source>
</evidence>
<gene>
    <name evidence="2" type="ORF">DAT39_000164</name>
</gene>
<evidence type="ECO:0000313" key="2">
    <source>
        <dbReference type="EMBL" id="KAF5910131.1"/>
    </source>
</evidence>
<name>A0A8J4XHA7_CLAMG</name>
<dbReference type="AlphaFoldDB" id="A0A8J4XHA7"/>
<organism evidence="2 3">
    <name type="scientific">Clarias magur</name>
    <name type="common">Asian catfish</name>
    <name type="synonym">Macropteronotus magur</name>
    <dbReference type="NCBI Taxonomy" id="1594786"/>
    <lineage>
        <taxon>Eukaryota</taxon>
        <taxon>Metazoa</taxon>
        <taxon>Chordata</taxon>
        <taxon>Craniata</taxon>
        <taxon>Vertebrata</taxon>
        <taxon>Euteleostomi</taxon>
        <taxon>Actinopterygii</taxon>
        <taxon>Neopterygii</taxon>
        <taxon>Teleostei</taxon>
        <taxon>Ostariophysi</taxon>
        <taxon>Siluriformes</taxon>
        <taxon>Clariidae</taxon>
        <taxon>Clarias</taxon>
    </lineage>
</organism>
<comment type="caution">
    <text evidence="2">The sequence shown here is derived from an EMBL/GenBank/DDBJ whole genome shotgun (WGS) entry which is preliminary data.</text>
</comment>
<feature type="region of interest" description="Disordered" evidence="1">
    <location>
        <begin position="34"/>
        <end position="61"/>
    </location>
</feature>
<evidence type="ECO:0000256" key="1">
    <source>
        <dbReference type="SAM" id="MobiDB-lite"/>
    </source>
</evidence>
<dbReference type="Proteomes" id="UP000727407">
    <property type="component" value="Unassembled WGS sequence"/>
</dbReference>
<proteinExistence type="predicted"/>
<dbReference type="EMBL" id="QNUK01000001">
    <property type="protein sequence ID" value="KAF5910131.1"/>
    <property type="molecule type" value="Genomic_DNA"/>
</dbReference>
<protein>
    <submittedName>
        <fullName evidence="2">Putative thymidine phosphorylase</fullName>
    </submittedName>
</protein>
<sequence length="61" mass="6879">MESYVLFSWSQHGITQPSKQCHFLTLRRRPSTCLQGKHTQQSSVNTAHDGTVTASDKPSLY</sequence>
<reference evidence="2" key="1">
    <citation type="submission" date="2020-07" db="EMBL/GenBank/DDBJ databases">
        <title>Clarias magur genome sequencing, assembly and annotation.</title>
        <authorList>
            <person name="Kushwaha B."/>
            <person name="Kumar R."/>
            <person name="Das P."/>
            <person name="Joshi C.G."/>
            <person name="Kumar D."/>
            <person name="Nagpure N.S."/>
            <person name="Pandey M."/>
            <person name="Agarwal S."/>
            <person name="Srivastava S."/>
            <person name="Singh M."/>
            <person name="Sahoo L."/>
            <person name="Jayasankar P."/>
            <person name="Meher P.K."/>
            <person name="Koringa P.G."/>
            <person name="Iquebal M.A."/>
            <person name="Das S.P."/>
            <person name="Bit A."/>
            <person name="Patnaik S."/>
            <person name="Patel N."/>
            <person name="Shah T.M."/>
            <person name="Hinsu A."/>
            <person name="Jena J.K."/>
        </authorList>
    </citation>
    <scope>NUCLEOTIDE SEQUENCE</scope>
    <source>
        <strain evidence="2">CIFAMagur01</strain>
        <tissue evidence="2">Testis</tissue>
    </source>
</reference>
<keyword evidence="3" id="KW-1185">Reference proteome</keyword>
<accession>A0A8J4XHA7</accession>